<feature type="transmembrane region" description="Helical" evidence="2">
    <location>
        <begin position="33"/>
        <end position="54"/>
    </location>
</feature>
<reference evidence="3 4" key="1">
    <citation type="submission" date="2008-11" db="EMBL/GenBank/DDBJ databases">
        <title>Draft genome sequence of Bacteroides pectinophilus (ATCC 43243).</title>
        <authorList>
            <person name="Sudarsanam P."/>
            <person name="Ley R."/>
            <person name="Guruge J."/>
            <person name="Turnbaugh P.J."/>
            <person name="Mahowald M."/>
            <person name="Liep D."/>
            <person name="Gordon J."/>
        </authorList>
    </citation>
    <scope>NUCLEOTIDE SEQUENCE [LARGE SCALE GENOMIC DNA]</scope>
    <source>
        <strain evidence="3 4">ATCC 43243</strain>
    </source>
</reference>
<keyword evidence="2" id="KW-1133">Transmembrane helix</keyword>
<keyword evidence="2" id="KW-0812">Transmembrane</keyword>
<proteinExistence type="predicted"/>
<feature type="coiled-coil region" evidence="1">
    <location>
        <begin position="99"/>
        <end position="133"/>
    </location>
</feature>
<organism evidence="3 4">
    <name type="scientific">[Bacteroides] pectinophilus ATCC 43243</name>
    <dbReference type="NCBI Taxonomy" id="483218"/>
    <lineage>
        <taxon>Bacteria</taxon>
        <taxon>Bacillati</taxon>
        <taxon>Bacillota</taxon>
        <taxon>Clostridia</taxon>
        <taxon>Eubacteriales</taxon>
    </lineage>
</organism>
<dbReference type="Proteomes" id="UP000003136">
    <property type="component" value="Unassembled WGS sequence"/>
</dbReference>
<comment type="caution">
    <text evidence="3">The sequence shown here is derived from an EMBL/GenBank/DDBJ whole genome shotgun (WGS) entry which is preliminary data.</text>
</comment>
<dbReference type="AlphaFoldDB" id="B7ATR2"/>
<keyword evidence="4" id="KW-1185">Reference proteome</keyword>
<dbReference type="STRING" id="483218.BACPEC_01534"/>
<gene>
    <name evidence="3" type="ORF">BACPEC_01534</name>
</gene>
<dbReference type="eggNOG" id="ENOG502Z7M1">
    <property type="taxonomic scope" value="Bacteria"/>
</dbReference>
<reference evidence="3 4" key="2">
    <citation type="submission" date="2008-11" db="EMBL/GenBank/DDBJ databases">
        <authorList>
            <person name="Fulton L."/>
            <person name="Clifton S."/>
            <person name="Fulton B."/>
            <person name="Xu J."/>
            <person name="Minx P."/>
            <person name="Pepin K.H."/>
            <person name="Johnson M."/>
            <person name="Bhonagiri V."/>
            <person name="Nash W.E."/>
            <person name="Mardis E.R."/>
            <person name="Wilson R.K."/>
        </authorList>
    </citation>
    <scope>NUCLEOTIDE SEQUENCE [LARGE SCALE GENOMIC DNA]</scope>
    <source>
        <strain evidence="3 4">ATCC 43243</strain>
    </source>
</reference>
<dbReference type="EMBL" id="ABVQ01000036">
    <property type="protein sequence ID" value="EEC57046.1"/>
    <property type="molecule type" value="Genomic_DNA"/>
</dbReference>
<keyword evidence="2" id="KW-0472">Membrane</keyword>
<evidence type="ECO:0008006" key="5">
    <source>
        <dbReference type="Google" id="ProtNLM"/>
    </source>
</evidence>
<keyword evidence="1" id="KW-0175">Coiled coil</keyword>
<dbReference type="SUPFAM" id="SSF158791">
    <property type="entry name" value="MgtE N-terminal domain-like"/>
    <property type="match status" value="1"/>
</dbReference>
<evidence type="ECO:0000256" key="1">
    <source>
        <dbReference type="SAM" id="Coils"/>
    </source>
</evidence>
<sequence>MPRKKKNKDNSELDEVLDVDETDDEERVKGGTLWTIIVAVVIIAIWLVIFGLLIKLDVGGFGSTVLRPILKDVPVINRILPDASDEEVAAETGYKYKNLAEAVEHIKELEKQLADYQNNGNASQEQIAQMQAEIDRLKTFEDNQTYYEELKKKFDEEVVYTDNAPDIEEYKKWYEEMNPDNAADIYQQVLLKINYTAQVKAWAEAYSKMDAKSAAAILEEMTGDINLVSDILNNMKSTQRAAILAAMDPVFAAKITKVMHPNEP</sequence>
<accession>B7ATR2</accession>
<protein>
    <recommendedName>
        <fullName evidence="5">Magnesium transporter MgtE intracellular domain-containing protein</fullName>
    </recommendedName>
</protein>
<evidence type="ECO:0000313" key="4">
    <source>
        <dbReference type="Proteomes" id="UP000003136"/>
    </source>
</evidence>
<name>B7ATR2_9FIRM</name>
<evidence type="ECO:0000313" key="3">
    <source>
        <dbReference type="EMBL" id="EEC57046.1"/>
    </source>
</evidence>
<dbReference type="HOGENOM" id="CLU_1052350_0_0_9"/>
<evidence type="ECO:0000256" key="2">
    <source>
        <dbReference type="SAM" id="Phobius"/>
    </source>
</evidence>
<dbReference type="Gene3D" id="1.25.60.10">
    <property type="entry name" value="MgtE N-terminal domain-like"/>
    <property type="match status" value="1"/>
</dbReference>
<dbReference type="InterPro" id="IPR038076">
    <property type="entry name" value="MgtE_N_sf"/>
</dbReference>